<protein>
    <submittedName>
        <fullName evidence="4">M20/M25/M40 family metallo-hydrolase</fullName>
    </submittedName>
</protein>
<dbReference type="Gene3D" id="3.40.630.10">
    <property type="entry name" value="Zn peptidases"/>
    <property type="match status" value="1"/>
</dbReference>
<dbReference type="Gene3D" id="3.30.70.360">
    <property type="match status" value="1"/>
</dbReference>
<accession>A0ABY6JIS1</accession>
<dbReference type="SUPFAM" id="SSF53187">
    <property type="entry name" value="Zn-dependent exopeptidases"/>
    <property type="match status" value="1"/>
</dbReference>
<organism evidence="4 5">
    <name type="scientific">Siccibacter colletis</name>
    <dbReference type="NCBI Taxonomy" id="1505757"/>
    <lineage>
        <taxon>Bacteria</taxon>
        <taxon>Pseudomonadati</taxon>
        <taxon>Pseudomonadota</taxon>
        <taxon>Gammaproteobacteria</taxon>
        <taxon>Enterobacterales</taxon>
        <taxon>Enterobacteriaceae</taxon>
        <taxon>Siccibacter</taxon>
    </lineage>
</organism>
<gene>
    <name evidence="4" type="ORF">KFZ77_09635</name>
</gene>
<name>A0ABY6JIS1_9ENTR</name>
<proteinExistence type="predicted"/>
<dbReference type="PANTHER" id="PTHR43270">
    <property type="entry name" value="BETA-ALA-HIS DIPEPTIDASE"/>
    <property type="match status" value="1"/>
</dbReference>
<dbReference type="PANTHER" id="PTHR43270:SF4">
    <property type="entry name" value="CARNOSINE DIPEPTIDASE 2, ISOFORM A"/>
    <property type="match status" value="1"/>
</dbReference>
<dbReference type="RefSeq" id="WP_264386128.1">
    <property type="nucleotide sequence ID" value="NZ_CP074352.1"/>
</dbReference>
<keyword evidence="2" id="KW-0479">Metal-binding</keyword>
<dbReference type="EMBL" id="CP074352">
    <property type="protein sequence ID" value="UYU33735.1"/>
    <property type="molecule type" value="Genomic_DNA"/>
</dbReference>
<evidence type="ECO:0000256" key="2">
    <source>
        <dbReference type="ARBA" id="ARBA00022723"/>
    </source>
</evidence>
<keyword evidence="5" id="KW-1185">Reference proteome</keyword>
<evidence type="ECO:0000256" key="3">
    <source>
        <dbReference type="ARBA" id="ARBA00022801"/>
    </source>
</evidence>
<evidence type="ECO:0000313" key="4">
    <source>
        <dbReference type="EMBL" id="UYU33735.1"/>
    </source>
</evidence>
<evidence type="ECO:0000256" key="1">
    <source>
        <dbReference type="ARBA" id="ARBA00022670"/>
    </source>
</evidence>
<sequence length="449" mass="48841">MTGLPHHTLAATLDLLEQLTPFRSVAGQRDAQRQLAAWLENWLINEIEAEVVLPVADQPDEHGPPLVHVRIDINAPTTVVLYNMYDVMPASDEGWDVPPFEGGIRHWDDKGDVYIARGAENNKGPLAGMLMTVRDLWLTERLHTNIEIILEGEEEIGSGNLRRYLSQQPCPIAPAEAVLFPSLCEYGGGAPRLYLGFTGMTTGRLKVEGGSWGGPRAAIHASNAAWIANPAWRMVEALNAIAPAHANGVLHTEPVTGEAADILDELAAQFSIRDELIMRRSERLTIDTDPWNALAHLLGSAVLTIPDIYTSPQGGRGIIPPLACAELALRTPPGIDKDALLERIKAQLADPALAGAQLVLDDSYPGHRFSIDDIGVMELMNSYHQQQARPQIWPWAPGCAPAYAFAPIAPAFLIGGLGYGGNAHGVNEFVTLQGLQRFQQSLSDWLLAF</sequence>
<dbReference type="InterPro" id="IPR051458">
    <property type="entry name" value="Cyt/Met_Dipeptidase"/>
</dbReference>
<dbReference type="InterPro" id="IPR002933">
    <property type="entry name" value="Peptidase_M20"/>
</dbReference>
<dbReference type="Pfam" id="PF01546">
    <property type="entry name" value="Peptidase_M20"/>
    <property type="match status" value="1"/>
</dbReference>
<dbReference type="Proteomes" id="UP001156318">
    <property type="component" value="Chromosome"/>
</dbReference>
<evidence type="ECO:0000313" key="5">
    <source>
        <dbReference type="Proteomes" id="UP001156318"/>
    </source>
</evidence>
<keyword evidence="3" id="KW-0378">Hydrolase</keyword>
<reference evidence="4 5" key="1">
    <citation type="submission" date="2021-05" db="EMBL/GenBank/DDBJ databases">
        <title>Isolation, identification, and the growth promoting effects of Pantoea dispersa strain YSD J2 from the aboveground leaves of Cyperus esculentus L.Var. Sativus.</title>
        <authorList>
            <person name="Wang S."/>
            <person name="Tang X.M."/>
            <person name="Huang Y.N."/>
        </authorList>
    </citation>
    <scope>NUCLEOTIDE SEQUENCE [LARGE SCALE GENOMIC DNA]</scope>
    <source>
        <strain evidence="5">YSD YN2</strain>
    </source>
</reference>
<keyword evidence="1" id="KW-0645">Protease</keyword>